<dbReference type="STRING" id="856736.SAMN04488058_104173"/>
<keyword evidence="5" id="KW-1185">Reference proteome</keyword>
<dbReference type="CDD" id="cd04301">
    <property type="entry name" value="NAT_SF"/>
    <property type="match status" value="1"/>
</dbReference>
<feature type="domain" description="N-acetyltransferase" evidence="3">
    <location>
        <begin position="20"/>
        <end position="163"/>
    </location>
</feature>
<dbReference type="Gene3D" id="3.40.630.30">
    <property type="match status" value="1"/>
</dbReference>
<organism evidence="4 5">
    <name type="scientific">Deinococcus reticulitermitis</name>
    <dbReference type="NCBI Taxonomy" id="856736"/>
    <lineage>
        <taxon>Bacteria</taxon>
        <taxon>Thermotogati</taxon>
        <taxon>Deinococcota</taxon>
        <taxon>Deinococci</taxon>
        <taxon>Deinococcales</taxon>
        <taxon>Deinococcaceae</taxon>
        <taxon>Deinococcus</taxon>
    </lineage>
</organism>
<dbReference type="AlphaFoldDB" id="A0A1H6WTL0"/>
<evidence type="ECO:0000256" key="1">
    <source>
        <dbReference type="ARBA" id="ARBA00022679"/>
    </source>
</evidence>
<dbReference type="InterPro" id="IPR050832">
    <property type="entry name" value="Bact_Acetyltransf"/>
</dbReference>
<dbReference type="Proteomes" id="UP000199223">
    <property type="component" value="Unassembled WGS sequence"/>
</dbReference>
<evidence type="ECO:0000259" key="3">
    <source>
        <dbReference type="PROSITE" id="PS51186"/>
    </source>
</evidence>
<proteinExistence type="predicted"/>
<dbReference type="SUPFAM" id="SSF55729">
    <property type="entry name" value="Acyl-CoA N-acyltransferases (Nat)"/>
    <property type="match status" value="2"/>
</dbReference>
<reference evidence="5" key="1">
    <citation type="submission" date="2016-10" db="EMBL/GenBank/DDBJ databases">
        <authorList>
            <person name="Varghese N."/>
            <person name="Submissions S."/>
        </authorList>
    </citation>
    <scope>NUCLEOTIDE SEQUENCE [LARGE SCALE GENOMIC DNA]</scope>
    <source>
        <strain evidence="5">CGMCC 1.10218</strain>
    </source>
</reference>
<dbReference type="OrthoDB" id="59946at2"/>
<keyword evidence="2" id="KW-0012">Acyltransferase</keyword>
<dbReference type="EMBL" id="FNZA01000004">
    <property type="protein sequence ID" value="SEJ16140.1"/>
    <property type="molecule type" value="Genomic_DNA"/>
</dbReference>
<evidence type="ECO:0000256" key="2">
    <source>
        <dbReference type="ARBA" id="ARBA00023315"/>
    </source>
</evidence>
<dbReference type="InterPro" id="IPR016181">
    <property type="entry name" value="Acyl_CoA_acyltransferase"/>
</dbReference>
<evidence type="ECO:0000313" key="5">
    <source>
        <dbReference type="Proteomes" id="UP000199223"/>
    </source>
</evidence>
<dbReference type="RefSeq" id="WP_092263929.1">
    <property type="nucleotide sequence ID" value="NZ_FNZA01000004.1"/>
</dbReference>
<accession>A0A1H6WTL0</accession>
<sequence length="336" mass="37807">MTLPRLPLPVTAFDAHAATPQERLALGRFLSETQRLNHPELPPHDPAQLAQSLLSTTSDHRTGRFTVCGEGGVVMAYGRLGQDTAQNRHLAHVHVSVHPDWRRRGLGRAVANALRERGEAWEARTLIGFTTDRLSGSEPFARSLGAEVALEHRTSQLMLAEVDSELLRRWQTRPPGEPYRLHEWRRIPDEDLGRAAEMMMVMNTAPRGAVEAEDWRITPEQVREWEDVLEREGVHRLLNVIEDTRSGELVALSDVTWHPDRAALVDQGMTAVRPSARGQGLGQWVKAALTERIRRECPGAEYVLTGNAEENAAMLAINVALGFRPWARTVEWQWHI</sequence>
<dbReference type="Pfam" id="PF00583">
    <property type="entry name" value="Acetyltransf_1"/>
    <property type="match status" value="1"/>
</dbReference>
<gene>
    <name evidence="4" type="ORF">SAMN04488058_104173</name>
</gene>
<dbReference type="PANTHER" id="PTHR43877:SF8">
    <property type="entry name" value="N-ACETYLGLUTAMATE SYNTHASE-RELATED"/>
    <property type="match status" value="1"/>
</dbReference>
<keyword evidence="1 4" id="KW-0808">Transferase</keyword>
<protein>
    <submittedName>
        <fullName evidence="4">Acetyltransferase (GNAT) family protein</fullName>
    </submittedName>
</protein>
<name>A0A1H6WTL0_9DEIO</name>
<dbReference type="PANTHER" id="PTHR43877">
    <property type="entry name" value="AMINOALKYLPHOSPHONATE N-ACETYLTRANSFERASE-RELATED-RELATED"/>
    <property type="match status" value="1"/>
</dbReference>
<dbReference type="InterPro" id="IPR000182">
    <property type="entry name" value="GNAT_dom"/>
</dbReference>
<dbReference type="GO" id="GO:0016747">
    <property type="term" value="F:acyltransferase activity, transferring groups other than amino-acyl groups"/>
    <property type="evidence" value="ECO:0007669"/>
    <property type="project" value="InterPro"/>
</dbReference>
<evidence type="ECO:0000313" key="4">
    <source>
        <dbReference type="EMBL" id="SEJ16140.1"/>
    </source>
</evidence>
<dbReference type="PROSITE" id="PS51186">
    <property type="entry name" value="GNAT"/>
    <property type="match status" value="1"/>
</dbReference>